<gene>
    <name evidence="2" type="ORF">D477_019633</name>
</gene>
<feature type="transmembrane region" description="Helical" evidence="1">
    <location>
        <begin position="12"/>
        <end position="33"/>
    </location>
</feature>
<proteinExistence type="predicted"/>
<evidence type="ECO:0000313" key="2">
    <source>
        <dbReference type="EMBL" id="EMY32538.1"/>
    </source>
</evidence>
<feature type="transmembrane region" description="Helical" evidence="1">
    <location>
        <begin position="39"/>
        <end position="60"/>
    </location>
</feature>
<dbReference type="EMBL" id="ANPE02000259">
    <property type="protein sequence ID" value="EMY32538.1"/>
    <property type="molecule type" value="Genomic_DNA"/>
</dbReference>
<reference evidence="2 3" key="1">
    <citation type="journal article" date="2013" name="Genome Announc.">
        <title>Draft Genome Sequence of Arthrobacter crystallopoietes Strain BAB-32, Revealing Genes for Bioremediation.</title>
        <authorList>
            <person name="Joshi M.N."/>
            <person name="Pandit A.S."/>
            <person name="Sharma A."/>
            <person name="Pandya R.V."/>
            <person name="Desai S.M."/>
            <person name="Saxena A.K."/>
            <person name="Bagatharia S.B."/>
        </authorList>
    </citation>
    <scope>NUCLEOTIDE SEQUENCE [LARGE SCALE GENOMIC DNA]</scope>
    <source>
        <strain evidence="2 3">BAB-32</strain>
    </source>
</reference>
<dbReference type="AlphaFoldDB" id="N1V2Q3"/>
<feature type="transmembrane region" description="Helical" evidence="1">
    <location>
        <begin position="91"/>
        <end position="109"/>
    </location>
</feature>
<feature type="transmembrane region" description="Helical" evidence="1">
    <location>
        <begin position="149"/>
        <end position="173"/>
    </location>
</feature>
<protein>
    <submittedName>
        <fullName evidence="2">Uncharacterized protein</fullName>
    </submittedName>
</protein>
<dbReference type="Proteomes" id="UP000010729">
    <property type="component" value="Unassembled WGS sequence"/>
</dbReference>
<keyword evidence="1" id="KW-0472">Membrane</keyword>
<keyword evidence="1" id="KW-0812">Transmembrane</keyword>
<feature type="transmembrane region" description="Helical" evidence="1">
    <location>
        <begin position="275"/>
        <end position="294"/>
    </location>
</feature>
<feature type="transmembrane region" description="Helical" evidence="1">
    <location>
        <begin position="185"/>
        <end position="208"/>
    </location>
</feature>
<sequence length="307" mass="31614">MAPLNGPLGDLMMYLLPAGAAAGGLLALAIHLSRRPGPLLTGAAVAFAALYAGTVLLVAVDTRLLTMLGYIPFLLVLAATDPAALPADYGWPILGHQLVLLAGVGLWALTAATAVRKATGTCSHCGRSDRNRGWFTAAAARRWGPPVTIAAAAIPALYALTRFAWAAGIPLGISPDFLAMMQGNGMVHAGLGLASMAALGTILTLGLLQRWGSTFPRWIPGLGGRSVPILLAVMPASLVSVVVVPAGATYVRIFASGIPTGIPFDAVNWATGTPTLLWIAWGPLLAAATLAYYLKRRGTCSTCGRDG</sequence>
<keyword evidence="3" id="KW-1185">Reference proteome</keyword>
<accession>N1V2Q3</accession>
<feature type="transmembrane region" description="Helical" evidence="1">
    <location>
        <begin position="229"/>
        <end position="255"/>
    </location>
</feature>
<keyword evidence="1" id="KW-1133">Transmembrane helix</keyword>
<comment type="caution">
    <text evidence="2">The sequence shown here is derived from an EMBL/GenBank/DDBJ whole genome shotgun (WGS) entry which is preliminary data.</text>
</comment>
<evidence type="ECO:0000313" key="3">
    <source>
        <dbReference type="Proteomes" id="UP000010729"/>
    </source>
</evidence>
<name>N1V2Q3_9MICC</name>
<evidence type="ECO:0000256" key="1">
    <source>
        <dbReference type="SAM" id="Phobius"/>
    </source>
</evidence>
<organism evidence="2 3">
    <name type="scientific">Arthrobacter crystallopoietes BAB-32</name>
    <dbReference type="NCBI Taxonomy" id="1246476"/>
    <lineage>
        <taxon>Bacteria</taxon>
        <taxon>Bacillati</taxon>
        <taxon>Actinomycetota</taxon>
        <taxon>Actinomycetes</taxon>
        <taxon>Micrococcales</taxon>
        <taxon>Micrococcaceae</taxon>
        <taxon>Crystallibacter</taxon>
    </lineage>
</organism>